<sequence>MPMAQLLVDVSRLELQKVSVSNVKPSGRNQHVEKYDVALLDLLIPDYCMPVLFLFKPHPGDQIGLSGSEFVRRLKESLSKLLVPYYPYAGRFCKTYDHRIRELLCNDEGVPFIEAEIDQEMDKVVSFDDFQPVPILSGFKFVNLDAGVFFHDKADLFLPALFIQATKFRCGGVSVNMTFTHMLADGKAIFQFVKDWSQMTLEGHCTNLPIHDRSLSHPVSLLQSLIPSGNPRESHVETNHSQNGHAPLRPDDKSLGGGKRDRSDEGTDNGGAPASLMDHRAVRQDCADAKAAVDPALAVRFPILPAWARKTLHVKKASVMKLKQRAMANEERGLVPTALDCIQSHIWRGLCSIPSSLDGKKGCVYGVAVEGRARMHTPALPESYAANAFVIAYTQPLEHPSDDHLTDASKIHDIVRSVNPESWPGQLGRTVGILLNGAAIQQRAFFSSSWYRFPMYEVDFGYGKPVLVTGSAACSSPLTGYAFILPPRPGSDFLASVQMVLPPELLQALLDNSEFRSFFH</sequence>
<dbReference type="AlphaFoldDB" id="A0A176WPM5"/>
<keyword evidence="5" id="KW-1185">Reference proteome</keyword>
<evidence type="ECO:0000313" key="5">
    <source>
        <dbReference type="Proteomes" id="UP000077202"/>
    </source>
</evidence>
<evidence type="ECO:0000256" key="2">
    <source>
        <dbReference type="SAM" id="MobiDB-lite"/>
    </source>
</evidence>
<evidence type="ECO:0000313" key="4">
    <source>
        <dbReference type="EMBL" id="OAE34503.1"/>
    </source>
</evidence>
<dbReference type="Proteomes" id="UP000077202">
    <property type="component" value="Unassembled WGS sequence"/>
</dbReference>
<dbReference type="EMBL" id="AP019870">
    <property type="protein sequence ID" value="BBN10745.1"/>
    <property type="molecule type" value="Genomic_DNA"/>
</dbReference>
<comment type="similarity">
    <text evidence="1">Belongs to the plant acyltransferase family.</text>
</comment>
<dbReference type="PANTHER" id="PTHR31642">
    <property type="entry name" value="TRICHOTHECENE 3-O-ACETYLTRANSFERASE"/>
    <property type="match status" value="1"/>
</dbReference>
<dbReference type="Gene3D" id="3.30.559.10">
    <property type="entry name" value="Chloramphenicol acetyltransferase-like domain"/>
    <property type="match status" value="2"/>
</dbReference>
<accession>A0A176WPM5</accession>
<dbReference type="Proteomes" id="UP001162541">
    <property type="component" value="Chromosome 5"/>
</dbReference>
<feature type="region of interest" description="Disordered" evidence="2">
    <location>
        <begin position="226"/>
        <end position="276"/>
    </location>
</feature>
<dbReference type="GO" id="GO:0016747">
    <property type="term" value="F:acyltransferase activity, transferring groups other than amino-acyl groups"/>
    <property type="evidence" value="ECO:0007669"/>
    <property type="project" value="TreeGrafter"/>
</dbReference>
<evidence type="ECO:0000313" key="6">
    <source>
        <dbReference type="Proteomes" id="UP001162541"/>
    </source>
</evidence>
<evidence type="ECO:0000313" key="3">
    <source>
        <dbReference type="EMBL" id="BBN10745.1"/>
    </source>
</evidence>
<organism evidence="4 5">
    <name type="scientific">Marchantia polymorpha subsp. ruderalis</name>
    <dbReference type="NCBI Taxonomy" id="1480154"/>
    <lineage>
        <taxon>Eukaryota</taxon>
        <taxon>Viridiplantae</taxon>
        <taxon>Streptophyta</taxon>
        <taxon>Embryophyta</taxon>
        <taxon>Marchantiophyta</taxon>
        <taxon>Marchantiopsida</taxon>
        <taxon>Marchantiidae</taxon>
        <taxon>Marchantiales</taxon>
        <taxon>Marchantiaceae</taxon>
        <taxon>Marchantia</taxon>
    </lineage>
</organism>
<proteinExistence type="inferred from homology"/>
<dbReference type="PANTHER" id="PTHR31642:SF323">
    <property type="entry name" value="BAHD FAMILY ACYLTRANSFERASE, CLADE V"/>
    <property type="match status" value="1"/>
</dbReference>
<dbReference type="InterPro" id="IPR050317">
    <property type="entry name" value="Plant_Fungal_Acyltransferase"/>
</dbReference>
<reference evidence="4 5" key="1">
    <citation type="submission" date="2016-03" db="EMBL/GenBank/DDBJ databases">
        <title>Mechanisms controlling the formation of the plant cell surface in tip-growing cells are functionally conserved among land plants.</title>
        <authorList>
            <person name="Honkanen S."/>
            <person name="Jones V.A."/>
            <person name="Morieri G."/>
            <person name="Champion C."/>
            <person name="Hetherington A.J."/>
            <person name="Kelly S."/>
            <person name="Saint-Marcoux D."/>
            <person name="Proust H."/>
            <person name="Prescott H."/>
            <person name="Dolan L."/>
        </authorList>
    </citation>
    <scope>NUCLEOTIDE SEQUENCE [LARGE SCALE GENOMIC DNA]</scope>
    <source>
        <strain evidence="5">cv. Tak-1 and cv. Tak-2</strain>
        <tissue evidence="4">Whole gametophyte</tissue>
    </source>
</reference>
<dbReference type="EMBL" id="LVLJ01000396">
    <property type="protein sequence ID" value="OAE34503.1"/>
    <property type="molecule type" value="Genomic_DNA"/>
</dbReference>
<name>A0A176WPM5_MARPO</name>
<evidence type="ECO:0000256" key="1">
    <source>
        <dbReference type="ARBA" id="ARBA00009861"/>
    </source>
</evidence>
<gene>
    <name evidence="4" type="ORF">AXG93_1299s1160</name>
    <name evidence="3" type="ORF">Mp_5g06060</name>
</gene>
<dbReference type="Pfam" id="PF02458">
    <property type="entry name" value="Transferase"/>
    <property type="match status" value="2"/>
</dbReference>
<reference evidence="6" key="3">
    <citation type="journal article" date="2020" name="Curr. Biol.">
        <title>Chromatin organization in early land plants reveals an ancestral association between H3K27me3, transposons, and constitutive heterochromatin.</title>
        <authorList>
            <person name="Montgomery S.A."/>
            <person name="Tanizawa Y."/>
            <person name="Galik B."/>
            <person name="Wang N."/>
            <person name="Ito T."/>
            <person name="Mochizuki T."/>
            <person name="Akimcheva S."/>
            <person name="Bowman J.L."/>
            <person name="Cognat V."/>
            <person name="Marechal-Drouard L."/>
            <person name="Ekker H."/>
            <person name="Hong S.F."/>
            <person name="Kohchi T."/>
            <person name="Lin S.S."/>
            <person name="Liu L.D."/>
            <person name="Nakamura Y."/>
            <person name="Valeeva L.R."/>
            <person name="Shakirov E.V."/>
            <person name="Shippen D.E."/>
            <person name="Wei W.L."/>
            <person name="Yagura M."/>
            <person name="Yamaoka S."/>
            <person name="Yamato K.T."/>
            <person name="Liu C."/>
            <person name="Berger F."/>
        </authorList>
    </citation>
    <scope>NUCLEOTIDE SEQUENCE [LARGE SCALE GENOMIC DNA]</scope>
    <source>
        <strain evidence="6">Tak-1</strain>
    </source>
</reference>
<dbReference type="InterPro" id="IPR023213">
    <property type="entry name" value="CAT-like_dom_sf"/>
</dbReference>
<reference evidence="3" key="2">
    <citation type="journal article" date="2019" name="Curr. Biol.">
        <title>Chromatin organization in early land plants reveals an ancestral association between H3K27me3, transposons, and constitutive heterochromatin.</title>
        <authorList>
            <person name="Montgomery S.A."/>
            <person name="Tanizawa Y."/>
            <person name="Galik B."/>
            <person name="Wang N."/>
            <person name="Ito T."/>
            <person name="Mochizuki T."/>
            <person name="Akimcheva S."/>
            <person name="Bowman J."/>
            <person name="Cognat V."/>
            <person name="Drouard L."/>
            <person name="Ekker H."/>
            <person name="Houng S."/>
            <person name="Kohchi T."/>
            <person name="Lin S."/>
            <person name="Liu L.D."/>
            <person name="Nakamura Y."/>
            <person name="Valeeva L.R."/>
            <person name="Shakirov E.V."/>
            <person name="Shippen D.E."/>
            <person name="Wei W."/>
            <person name="Yagura M."/>
            <person name="Yamaoka S."/>
            <person name="Yamato K.T."/>
            <person name="Liu C."/>
            <person name="Berger F."/>
        </authorList>
    </citation>
    <scope>NUCLEOTIDE SEQUENCE [LARGE SCALE GENOMIC DNA]</scope>
    <source>
        <strain evidence="3">Tak-1</strain>
    </source>
</reference>
<protein>
    <submittedName>
        <fullName evidence="4">Uncharacterized protein</fullName>
    </submittedName>
</protein>
<feature type="compositionally biased region" description="Basic and acidic residues" evidence="2">
    <location>
        <begin position="248"/>
        <end position="265"/>
    </location>
</feature>